<dbReference type="STRING" id="1661398.A0A482W508"/>
<comment type="subcellular location">
    <subcellularLocation>
        <location evidence="1">Nucleus</location>
    </subcellularLocation>
</comment>
<dbReference type="EC" id="4.2.99.18" evidence="3"/>
<dbReference type="Pfam" id="PF00730">
    <property type="entry name" value="HhH-GPD"/>
    <property type="match status" value="1"/>
</dbReference>
<evidence type="ECO:0000259" key="14">
    <source>
        <dbReference type="SMART" id="SM00478"/>
    </source>
</evidence>
<evidence type="ECO:0000313" key="16">
    <source>
        <dbReference type="Proteomes" id="UP000292052"/>
    </source>
</evidence>
<gene>
    <name evidence="15" type="ORF">BDFB_004430</name>
</gene>
<keyword evidence="9" id="KW-0511">Multifunctional enzyme</keyword>
<keyword evidence="5" id="KW-0378">Hydrolase</keyword>
<dbReference type="GO" id="GO:0140078">
    <property type="term" value="F:class I DNA-(apurinic or apyrimidinic site) endonuclease activity"/>
    <property type="evidence" value="ECO:0007669"/>
    <property type="project" value="UniProtKB-EC"/>
</dbReference>
<evidence type="ECO:0000256" key="5">
    <source>
        <dbReference type="ARBA" id="ARBA00022801"/>
    </source>
</evidence>
<dbReference type="EMBL" id="QDEB01031195">
    <property type="protein sequence ID" value="RZC39819.1"/>
    <property type="molecule type" value="Genomic_DNA"/>
</dbReference>
<dbReference type="Proteomes" id="UP000292052">
    <property type="component" value="Unassembled WGS sequence"/>
</dbReference>
<evidence type="ECO:0000256" key="8">
    <source>
        <dbReference type="ARBA" id="ARBA00023242"/>
    </source>
</evidence>
<comment type="caution">
    <text evidence="15">The sequence shown here is derived from an EMBL/GenBank/DDBJ whole genome shotgun (WGS) entry which is preliminary data.</text>
</comment>
<keyword evidence="8" id="KW-0539">Nucleus</keyword>
<keyword evidence="6" id="KW-0234">DNA repair</keyword>
<accession>A0A482W508</accession>
<dbReference type="GO" id="GO:0034039">
    <property type="term" value="F:8-oxo-7,8-dihydroguanine DNA N-glycosylase activity"/>
    <property type="evidence" value="ECO:0007669"/>
    <property type="project" value="TreeGrafter"/>
</dbReference>
<evidence type="ECO:0000313" key="15">
    <source>
        <dbReference type="EMBL" id="RZC39819.1"/>
    </source>
</evidence>
<dbReference type="GO" id="GO:0005634">
    <property type="term" value="C:nucleus"/>
    <property type="evidence" value="ECO:0007669"/>
    <property type="project" value="UniProtKB-SubCell"/>
</dbReference>
<dbReference type="GO" id="GO:0006289">
    <property type="term" value="P:nucleotide-excision repair"/>
    <property type="evidence" value="ECO:0007669"/>
    <property type="project" value="InterPro"/>
</dbReference>
<proteinExistence type="inferred from homology"/>
<comment type="catalytic activity">
    <reaction evidence="12">
        <text>2'-deoxyribonucleotide-(2'-deoxyribose 5'-phosphate)-2'-deoxyribonucleotide-DNA = a 3'-end 2'-deoxyribonucleotide-(2,3-dehydro-2,3-deoxyribose 5'-phosphate)-DNA + a 5'-end 5'-phospho-2'-deoxyribonucleoside-DNA + H(+)</text>
        <dbReference type="Rhea" id="RHEA:66592"/>
        <dbReference type="Rhea" id="RHEA-COMP:13180"/>
        <dbReference type="Rhea" id="RHEA-COMP:16897"/>
        <dbReference type="Rhea" id="RHEA-COMP:17067"/>
        <dbReference type="ChEBI" id="CHEBI:15378"/>
        <dbReference type="ChEBI" id="CHEBI:136412"/>
        <dbReference type="ChEBI" id="CHEBI:157695"/>
        <dbReference type="ChEBI" id="CHEBI:167181"/>
        <dbReference type="EC" id="4.2.99.18"/>
    </reaction>
</comment>
<keyword evidence="4" id="KW-0227">DNA damage</keyword>
<comment type="function">
    <text evidence="11">DNA repair enzyme that incises DNA at 8-oxoG residues. Excises 7,8-dihydro-8-oxoguanine and 2,6-diamino-4-hydroxy-5-N-methylformamidopyrimidine (FAPY) from damaged DNA. Has a beta-lyase activity that nicks DNA 3' to the lesion.</text>
</comment>
<feature type="domain" description="HhH-GPD" evidence="14">
    <location>
        <begin position="124"/>
        <end position="291"/>
    </location>
</feature>
<dbReference type="AlphaFoldDB" id="A0A482W508"/>
<dbReference type="InterPro" id="IPR052054">
    <property type="entry name" value="Oxidative_DNA_repair_enzyme"/>
</dbReference>
<dbReference type="SUPFAM" id="SSF48150">
    <property type="entry name" value="DNA-glycosylase"/>
    <property type="match status" value="1"/>
</dbReference>
<keyword evidence="10" id="KW-0326">Glycosidase</keyword>
<evidence type="ECO:0000256" key="3">
    <source>
        <dbReference type="ARBA" id="ARBA00012720"/>
    </source>
</evidence>
<evidence type="ECO:0000256" key="13">
    <source>
        <dbReference type="ARBA" id="ARBA00073127"/>
    </source>
</evidence>
<dbReference type="SUPFAM" id="SSF55945">
    <property type="entry name" value="TATA-box binding protein-like"/>
    <property type="match status" value="1"/>
</dbReference>
<dbReference type="Gene3D" id="3.30.310.40">
    <property type="match status" value="1"/>
</dbReference>
<dbReference type="InterPro" id="IPR023170">
    <property type="entry name" value="HhH_base_excis_C"/>
</dbReference>
<sequence length="310" mass="35802">MVEKWFRLTCKREHLQLLGTLNGGQSFRWKFKEDDRSWIGVFSRHVWVLKQADDGISYQVYGSENGEEFYNNLLSDYFQLKLDLEQHFSEWSLKDPIFKEAANQFYGIRILKQDLVENIFSFICSSNNNISRITGMVEKLALLCGDKICEIDGCAYHAFPSVESLAKDNIENILKKEGFGYRAKYISESAKLIVKEGGNLWLDTLKKLPYEESKIKLMVLTGIGPKVADCICLMSLGHLQSIPVDTHVYQIARKFYMPNLPKRKTVTAKIYKEIGDYFRELYGPLAGWAHTVLFCADLKKFQNDENKQLT</sequence>
<evidence type="ECO:0000256" key="7">
    <source>
        <dbReference type="ARBA" id="ARBA00023239"/>
    </source>
</evidence>
<dbReference type="GO" id="GO:0006285">
    <property type="term" value="P:base-excision repair, AP site formation"/>
    <property type="evidence" value="ECO:0007669"/>
    <property type="project" value="TreeGrafter"/>
</dbReference>
<protein>
    <recommendedName>
        <fullName evidence="13">N-glycosylase/DNA lyase</fullName>
        <ecNumber evidence="3">4.2.99.18</ecNumber>
    </recommendedName>
</protein>
<dbReference type="PANTHER" id="PTHR10242:SF2">
    <property type="entry name" value="N-GLYCOSYLASE_DNA LYASE"/>
    <property type="match status" value="1"/>
</dbReference>
<evidence type="ECO:0000256" key="6">
    <source>
        <dbReference type="ARBA" id="ARBA00023204"/>
    </source>
</evidence>
<evidence type="ECO:0000256" key="4">
    <source>
        <dbReference type="ARBA" id="ARBA00022763"/>
    </source>
</evidence>
<evidence type="ECO:0000256" key="9">
    <source>
        <dbReference type="ARBA" id="ARBA00023268"/>
    </source>
</evidence>
<evidence type="ECO:0000256" key="10">
    <source>
        <dbReference type="ARBA" id="ARBA00023295"/>
    </source>
</evidence>
<evidence type="ECO:0000256" key="2">
    <source>
        <dbReference type="ARBA" id="ARBA00010679"/>
    </source>
</evidence>
<keyword evidence="7 15" id="KW-0456">Lyase</keyword>
<dbReference type="GO" id="GO:0003684">
    <property type="term" value="F:damaged DNA binding"/>
    <property type="evidence" value="ECO:0007669"/>
    <property type="project" value="InterPro"/>
</dbReference>
<dbReference type="FunFam" id="1.10.340.30:FF:000006">
    <property type="entry name" value="N-glycosylase/DNA lyase isoform X2"/>
    <property type="match status" value="1"/>
</dbReference>
<dbReference type="Pfam" id="PF07934">
    <property type="entry name" value="OGG_N"/>
    <property type="match status" value="1"/>
</dbReference>
<comment type="similarity">
    <text evidence="2">Belongs to the type-1 OGG1 family.</text>
</comment>
<dbReference type="Gene3D" id="1.10.340.30">
    <property type="entry name" value="Hypothetical protein, domain 2"/>
    <property type="match status" value="1"/>
</dbReference>
<evidence type="ECO:0000256" key="12">
    <source>
        <dbReference type="ARBA" id="ARBA00044632"/>
    </source>
</evidence>
<evidence type="ECO:0000256" key="1">
    <source>
        <dbReference type="ARBA" id="ARBA00004123"/>
    </source>
</evidence>
<evidence type="ECO:0000256" key="11">
    <source>
        <dbReference type="ARBA" id="ARBA00025652"/>
    </source>
</evidence>
<reference evidence="15 16" key="1">
    <citation type="submission" date="2017-03" db="EMBL/GenBank/DDBJ databases">
        <title>Genome of the blue death feigning beetle - Asbolus verrucosus.</title>
        <authorList>
            <person name="Rider S.D."/>
        </authorList>
    </citation>
    <scope>NUCLEOTIDE SEQUENCE [LARGE SCALE GENOMIC DNA]</scope>
    <source>
        <strain evidence="15">Butters</strain>
        <tissue evidence="15">Head and leg muscle</tissue>
    </source>
</reference>
<dbReference type="OrthoDB" id="238681at2759"/>
<keyword evidence="16" id="KW-1185">Reference proteome</keyword>
<dbReference type="InterPro" id="IPR012904">
    <property type="entry name" value="OGG_N"/>
</dbReference>
<dbReference type="SMART" id="SM00478">
    <property type="entry name" value="ENDO3c"/>
    <property type="match status" value="1"/>
</dbReference>
<dbReference type="InterPro" id="IPR011257">
    <property type="entry name" value="DNA_glycosylase"/>
</dbReference>
<organism evidence="15 16">
    <name type="scientific">Asbolus verrucosus</name>
    <name type="common">Desert ironclad beetle</name>
    <dbReference type="NCBI Taxonomy" id="1661398"/>
    <lineage>
        <taxon>Eukaryota</taxon>
        <taxon>Metazoa</taxon>
        <taxon>Ecdysozoa</taxon>
        <taxon>Arthropoda</taxon>
        <taxon>Hexapoda</taxon>
        <taxon>Insecta</taxon>
        <taxon>Pterygota</taxon>
        <taxon>Neoptera</taxon>
        <taxon>Endopterygota</taxon>
        <taxon>Coleoptera</taxon>
        <taxon>Polyphaga</taxon>
        <taxon>Cucujiformia</taxon>
        <taxon>Tenebrionidae</taxon>
        <taxon>Pimeliinae</taxon>
        <taxon>Asbolus</taxon>
    </lineage>
</organism>
<dbReference type="PANTHER" id="PTHR10242">
    <property type="entry name" value="8-OXOGUANINE DNA GLYCOSYLASE"/>
    <property type="match status" value="1"/>
</dbReference>
<dbReference type="CDD" id="cd00056">
    <property type="entry name" value="ENDO3c"/>
    <property type="match status" value="1"/>
</dbReference>
<name>A0A482W508_ASBVE</name>
<dbReference type="FunFam" id="1.10.1670.10:FF:000005">
    <property type="entry name" value="N-glycosylase/DNA lyase OGG1"/>
    <property type="match status" value="1"/>
</dbReference>
<dbReference type="Gene3D" id="1.10.1670.10">
    <property type="entry name" value="Helix-hairpin-Helix base-excision DNA repair enzymes (C-terminal)"/>
    <property type="match status" value="1"/>
</dbReference>
<dbReference type="InterPro" id="IPR003265">
    <property type="entry name" value="HhH-GPD_domain"/>
</dbReference>